<accession>A0ABT2ZGI9</accession>
<dbReference type="Gene3D" id="3.40.50.450">
    <property type="match status" value="1"/>
</dbReference>
<organism evidence="3 4">
    <name type="scientific">Albidovulum marisflavi</name>
    <dbReference type="NCBI Taxonomy" id="2984159"/>
    <lineage>
        <taxon>Bacteria</taxon>
        <taxon>Pseudomonadati</taxon>
        <taxon>Pseudomonadota</taxon>
        <taxon>Alphaproteobacteria</taxon>
        <taxon>Rhodobacterales</taxon>
        <taxon>Paracoccaceae</taxon>
        <taxon>Albidovulum</taxon>
    </lineage>
</organism>
<sequence>MQQGATFKTLAEKFASDETALPSDFVSPFEADQTATAVIESLHKSGVYHFGVRINKAGDYPARLRDAKYPVELLYYQGTWELSEMRSLAVVGSRKPSEEGIKRAARLARELVARKFAVVSGLAAGVDKAAHEAALEAGGRTIAVIGTPLGESYPKENAELQTRIAQEHLLVSQVPVLRYAAQPFQHRRYYFPERNATMSALTEGTIIVEAGETSGTLTQARAALYQGRKLFILDSCFNNPAITWPARFEKEGAIRVREPADIWKALPFE</sequence>
<evidence type="ECO:0000259" key="2">
    <source>
        <dbReference type="Pfam" id="PF02481"/>
    </source>
</evidence>
<dbReference type="Pfam" id="PF02481">
    <property type="entry name" value="DNA_processg_A"/>
    <property type="match status" value="1"/>
</dbReference>
<evidence type="ECO:0000313" key="3">
    <source>
        <dbReference type="EMBL" id="MCV2870229.1"/>
    </source>
</evidence>
<dbReference type="Proteomes" id="UP001652542">
    <property type="component" value="Unassembled WGS sequence"/>
</dbReference>
<evidence type="ECO:0000313" key="4">
    <source>
        <dbReference type="Proteomes" id="UP001652542"/>
    </source>
</evidence>
<comment type="similarity">
    <text evidence="1">Belongs to the DprA/Smf family.</text>
</comment>
<dbReference type="InterPro" id="IPR003488">
    <property type="entry name" value="DprA"/>
</dbReference>
<name>A0ABT2ZGI9_9RHOB</name>
<dbReference type="RefSeq" id="WP_263735905.1">
    <property type="nucleotide sequence ID" value="NZ_JAOWKY010000005.1"/>
</dbReference>
<protein>
    <submittedName>
        <fullName evidence="3">DNA-protecting protein DprA</fullName>
    </submittedName>
</protein>
<dbReference type="InterPro" id="IPR057666">
    <property type="entry name" value="DrpA_SLOG"/>
</dbReference>
<evidence type="ECO:0000256" key="1">
    <source>
        <dbReference type="ARBA" id="ARBA00006525"/>
    </source>
</evidence>
<keyword evidence="4" id="KW-1185">Reference proteome</keyword>
<dbReference type="PANTHER" id="PTHR43022:SF1">
    <property type="entry name" value="PROTEIN SMF"/>
    <property type="match status" value="1"/>
</dbReference>
<dbReference type="EMBL" id="JAOWKY010000005">
    <property type="protein sequence ID" value="MCV2870229.1"/>
    <property type="molecule type" value="Genomic_DNA"/>
</dbReference>
<reference evidence="3 4" key="1">
    <citation type="submission" date="2022-10" db="EMBL/GenBank/DDBJ databases">
        <title>Defluviimonas sp. nov., isolated from ocean surface water.</title>
        <authorList>
            <person name="He W."/>
            <person name="Wang L."/>
            <person name="Zhang D.-F."/>
        </authorList>
    </citation>
    <scope>NUCLEOTIDE SEQUENCE [LARGE SCALE GENOMIC DNA]</scope>
    <source>
        <strain evidence="3 4">WL0002</strain>
    </source>
</reference>
<gene>
    <name evidence="3" type="ORF">OEW28_16505</name>
</gene>
<dbReference type="PANTHER" id="PTHR43022">
    <property type="entry name" value="PROTEIN SMF"/>
    <property type="match status" value="1"/>
</dbReference>
<proteinExistence type="inferred from homology"/>
<comment type="caution">
    <text evidence="3">The sequence shown here is derived from an EMBL/GenBank/DDBJ whole genome shotgun (WGS) entry which is preliminary data.</text>
</comment>
<feature type="domain" description="Smf/DprA SLOG" evidence="2">
    <location>
        <begin position="56"/>
        <end position="266"/>
    </location>
</feature>
<dbReference type="SUPFAM" id="SSF102405">
    <property type="entry name" value="MCP/YpsA-like"/>
    <property type="match status" value="1"/>
</dbReference>